<dbReference type="PANTHER" id="PTHR43537:SF5">
    <property type="entry name" value="UXU OPERON TRANSCRIPTIONAL REGULATOR"/>
    <property type="match status" value="1"/>
</dbReference>
<proteinExistence type="predicted"/>
<evidence type="ECO:0000313" key="5">
    <source>
        <dbReference type="EMBL" id="GAG67765.1"/>
    </source>
</evidence>
<gene>
    <name evidence="5" type="ORF">S01H4_04938</name>
</gene>
<dbReference type="Gene3D" id="1.20.120.530">
    <property type="entry name" value="GntR ligand-binding domain-like"/>
    <property type="match status" value="1"/>
</dbReference>
<organism evidence="5">
    <name type="scientific">marine sediment metagenome</name>
    <dbReference type="NCBI Taxonomy" id="412755"/>
    <lineage>
        <taxon>unclassified sequences</taxon>
        <taxon>metagenomes</taxon>
        <taxon>ecological metagenomes</taxon>
    </lineage>
</organism>
<feature type="non-terminal residue" evidence="5">
    <location>
        <position position="1"/>
    </location>
</feature>
<keyword evidence="1" id="KW-0805">Transcription regulation</keyword>
<keyword evidence="2" id="KW-0238">DNA-binding</keyword>
<sequence>ASIREAMSALEILGLIDSRGSQGNFVKVDRMDASTDGALMKELLKNHSPLEVFEARCEIEPVMGAFAAKRKTREDLERLKKCLIKLNALGRQVKSDLKQIENYMEEDRKFHLIIAQCAHNSVLFTVYSGVNLMLKEKHWKVLKKKCVTKDSNLKRFEKEHTEIFNAIRDSDLELARINMREHLQRIKKDMFDE</sequence>
<dbReference type="PANTHER" id="PTHR43537">
    <property type="entry name" value="TRANSCRIPTIONAL REGULATOR, GNTR FAMILY"/>
    <property type="match status" value="1"/>
</dbReference>
<reference evidence="5" key="1">
    <citation type="journal article" date="2014" name="Front. Microbiol.">
        <title>High frequency of phylogenetically diverse reductive dehalogenase-homologous genes in deep subseafloor sedimentary metagenomes.</title>
        <authorList>
            <person name="Kawai M."/>
            <person name="Futagami T."/>
            <person name="Toyoda A."/>
            <person name="Takaki Y."/>
            <person name="Nishi S."/>
            <person name="Hori S."/>
            <person name="Arai W."/>
            <person name="Tsubouchi T."/>
            <person name="Morono Y."/>
            <person name="Uchiyama I."/>
            <person name="Ito T."/>
            <person name="Fujiyama A."/>
            <person name="Inagaki F."/>
            <person name="Takami H."/>
        </authorList>
    </citation>
    <scope>NUCLEOTIDE SEQUENCE</scope>
    <source>
        <strain evidence="5">Expedition CK06-06</strain>
    </source>
</reference>
<dbReference type="Pfam" id="PF07729">
    <property type="entry name" value="FCD"/>
    <property type="match status" value="1"/>
</dbReference>
<feature type="domain" description="GntR C-terminal" evidence="4">
    <location>
        <begin position="51"/>
        <end position="185"/>
    </location>
</feature>
<comment type="caution">
    <text evidence="5">The sequence shown here is derived from an EMBL/GenBank/DDBJ whole genome shotgun (WGS) entry which is preliminary data.</text>
</comment>
<dbReference type="SMART" id="SM00895">
    <property type="entry name" value="FCD"/>
    <property type="match status" value="1"/>
</dbReference>
<accession>X0ZDQ3</accession>
<dbReference type="InterPro" id="IPR011711">
    <property type="entry name" value="GntR_C"/>
</dbReference>
<dbReference type="SUPFAM" id="SSF48008">
    <property type="entry name" value="GntR ligand-binding domain-like"/>
    <property type="match status" value="1"/>
</dbReference>
<keyword evidence="3" id="KW-0804">Transcription</keyword>
<evidence type="ECO:0000259" key="4">
    <source>
        <dbReference type="SMART" id="SM00895"/>
    </source>
</evidence>
<dbReference type="EMBL" id="BART01001376">
    <property type="protein sequence ID" value="GAG67765.1"/>
    <property type="molecule type" value="Genomic_DNA"/>
</dbReference>
<dbReference type="GO" id="GO:0003677">
    <property type="term" value="F:DNA binding"/>
    <property type="evidence" value="ECO:0007669"/>
    <property type="project" value="UniProtKB-KW"/>
</dbReference>
<evidence type="ECO:0000256" key="1">
    <source>
        <dbReference type="ARBA" id="ARBA00023015"/>
    </source>
</evidence>
<dbReference type="AlphaFoldDB" id="X0ZDQ3"/>
<evidence type="ECO:0000256" key="2">
    <source>
        <dbReference type="ARBA" id="ARBA00023125"/>
    </source>
</evidence>
<name>X0ZDQ3_9ZZZZ</name>
<evidence type="ECO:0000256" key="3">
    <source>
        <dbReference type="ARBA" id="ARBA00023163"/>
    </source>
</evidence>
<protein>
    <recommendedName>
        <fullName evidence="4">GntR C-terminal domain-containing protein</fullName>
    </recommendedName>
</protein>
<dbReference type="InterPro" id="IPR008920">
    <property type="entry name" value="TF_FadR/GntR_C"/>
</dbReference>